<evidence type="ECO:0000256" key="3">
    <source>
        <dbReference type="ARBA" id="ARBA00022989"/>
    </source>
</evidence>
<proteinExistence type="inferred from homology"/>
<dbReference type="PANTHER" id="PTHR12265">
    <property type="entry name" value="TRANSMEMBRANE PROTEIN 53"/>
    <property type="match status" value="1"/>
</dbReference>
<reference evidence="8" key="1">
    <citation type="submission" date="2021-06" db="EMBL/GenBank/DDBJ databases">
        <authorList>
            <person name="Kallberg Y."/>
            <person name="Tangrot J."/>
            <person name="Rosling A."/>
        </authorList>
    </citation>
    <scope>NUCLEOTIDE SEQUENCE</scope>
    <source>
        <strain evidence="8">MT106</strain>
    </source>
</reference>
<comment type="subcellular location">
    <subcellularLocation>
        <location evidence="6">Nucleus outer membrane</location>
        <topology evidence="6">Single-pass membrane protein</topology>
    </subcellularLocation>
</comment>
<gene>
    <name evidence="8" type="ORF">AGERDE_LOCUS2316</name>
</gene>
<dbReference type="Proteomes" id="UP000789831">
    <property type="component" value="Unassembled WGS sequence"/>
</dbReference>
<sequence>MLLYIITGSTFSKLIGSSWRGGGIRSNNIVNSDYKYYYSLAATTAFILSPITGGSPTYPSLILSKRANQNETSSSIDAFSNNITTTYNTRSLKKSFFYKPSSSSSDNNNEKDSSISQKPPSLMILIGWFNSTPRYFRHYIQIYTNTFNVDTLSHIPPTHHAFLPWTILPHVRHLARNLLAYWAENGRPEVGFHVFSNNGAYHYALLFEVIREISRETSSGYNTEISRDAIRFLNSVRSCVMDSAPSPILPKYIALGIAGGFLRPAPTTPSPSKLILSDPSSPPSSFPSRKHFERVPINPPSFLVSLINAYFQLGVAKKYQKIAHDAISRVPAGNTRYLFIYSLNDQIVPDYEIETFIKTLKDRGIRHVFSKKFVLGSDHVQHFMRHPSEYINSLRDFYENNLIL</sequence>
<accession>A0A9N8VVX7</accession>
<evidence type="ECO:0000313" key="8">
    <source>
        <dbReference type="EMBL" id="CAG8462273.1"/>
    </source>
</evidence>
<evidence type="ECO:0000313" key="9">
    <source>
        <dbReference type="Proteomes" id="UP000789831"/>
    </source>
</evidence>
<evidence type="ECO:0000256" key="4">
    <source>
        <dbReference type="ARBA" id="ARBA00023136"/>
    </source>
</evidence>
<dbReference type="OrthoDB" id="77878at2759"/>
<evidence type="ECO:0000256" key="7">
    <source>
        <dbReference type="SAM" id="MobiDB-lite"/>
    </source>
</evidence>
<name>A0A9N8VVX7_9GLOM</name>
<dbReference type="AlphaFoldDB" id="A0A9N8VVX7"/>
<dbReference type="SUPFAM" id="SSF53474">
    <property type="entry name" value="alpha/beta-Hydrolases"/>
    <property type="match status" value="1"/>
</dbReference>
<keyword evidence="3" id="KW-1133">Transmembrane helix</keyword>
<comment type="caution">
    <text evidence="8">The sequence shown here is derived from an EMBL/GenBank/DDBJ whole genome shotgun (WGS) entry which is preliminary data.</text>
</comment>
<comment type="similarity">
    <text evidence="1">Belongs to the TMEM53 family.</text>
</comment>
<evidence type="ECO:0000256" key="6">
    <source>
        <dbReference type="ARBA" id="ARBA00034303"/>
    </source>
</evidence>
<keyword evidence="9" id="KW-1185">Reference proteome</keyword>
<keyword evidence="2" id="KW-0812">Transmembrane</keyword>
<evidence type="ECO:0000256" key="2">
    <source>
        <dbReference type="ARBA" id="ARBA00022692"/>
    </source>
</evidence>
<dbReference type="PANTHER" id="PTHR12265:SF30">
    <property type="entry name" value="TRANSMEMBRANE PROTEIN 53"/>
    <property type="match status" value="1"/>
</dbReference>
<dbReference type="GO" id="GO:0005640">
    <property type="term" value="C:nuclear outer membrane"/>
    <property type="evidence" value="ECO:0007669"/>
    <property type="project" value="UniProtKB-SubCell"/>
</dbReference>
<evidence type="ECO:0000256" key="1">
    <source>
        <dbReference type="ARBA" id="ARBA00007387"/>
    </source>
</evidence>
<protein>
    <submittedName>
        <fullName evidence="8">10853_t:CDS:1</fullName>
    </submittedName>
</protein>
<dbReference type="EMBL" id="CAJVPL010000189">
    <property type="protein sequence ID" value="CAG8462273.1"/>
    <property type="molecule type" value="Genomic_DNA"/>
</dbReference>
<keyword evidence="4" id="KW-0472">Membrane</keyword>
<feature type="region of interest" description="Disordered" evidence="7">
    <location>
        <begin position="269"/>
        <end position="290"/>
    </location>
</feature>
<dbReference type="Pfam" id="PF05705">
    <property type="entry name" value="DUF829"/>
    <property type="match status" value="1"/>
</dbReference>
<evidence type="ECO:0000256" key="5">
    <source>
        <dbReference type="ARBA" id="ARBA00023242"/>
    </source>
</evidence>
<organism evidence="8 9">
    <name type="scientific">Ambispora gerdemannii</name>
    <dbReference type="NCBI Taxonomy" id="144530"/>
    <lineage>
        <taxon>Eukaryota</taxon>
        <taxon>Fungi</taxon>
        <taxon>Fungi incertae sedis</taxon>
        <taxon>Mucoromycota</taxon>
        <taxon>Glomeromycotina</taxon>
        <taxon>Glomeromycetes</taxon>
        <taxon>Archaeosporales</taxon>
        <taxon>Ambisporaceae</taxon>
        <taxon>Ambispora</taxon>
    </lineage>
</organism>
<dbReference type="InterPro" id="IPR008547">
    <property type="entry name" value="DUF829_TMEM53"/>
</dbReference>
<feature type="compositionally biased region" description="Low complexity" evidence="7">
    <location>
        <begin position="270"/>
        <end position="279"/>
    </location>
</feature>
<dbReference type="InterPro" id="IPR029058">
    <property type="entry name" value="AB_hydrolase_fold"/>
</dbReference>
<keyword evidence="5" id="KW-0539">Nucleus</keyword>